<evidence type="ECO:0000256" key="1">
    <source>
        <dbReference type="SAM" id="MobiDB-lite"/>
    </source>
</evidence>
<evidence type="ECO:0000313" key="2">
    <source>
        <dbReference type="EMBL" id="MDZ5610911.1"/>
    </source>
</evidence>
<feature type="non-terminal residue" evidence="3">
    <location>
        <position position="1"/>
    </location>
</feature>
<gene>
    <name evidence="2" type="ORF">U2I54_29265</name>
    <name evidence="3" type="ORF">U2I54_29285</name>
</gene>
<proteinExistence type="predicted"/>
<dbReference type="EMBL" id="JAXOVW010000377">
    <property type="protein sequence ID" value="MDZ5610915.1"/>
    <property type="molecule type" value="Genomic_DNA"/>
</dbReference>
<name>A0ABU5K5K0_9BACI</name>
<sequence>KQQLQQAQEVLKSKGIEMDLTTGMTKAEAEKIKIQGRGFSEYVKNSEIIEGKNENLFKRLQDRAEKEADIHKKSAERVKEFGES</sequence>
<feature type="region of interest" description="Disordered" evidence="1">
    <location>
        <begin position="65"/>
        <end position="84"/>
    </location>
</feature>
<reference evidence="4" key="2">
    <citation type="submission" date="2023-11" db="EMBL/GenBank/DDBJ databases">
        <title>Genome Sequence of Bacillus pseudomycoides stain BUPM19.</title>
        <authorList>
            <person name="Farhat A."/>
        </authorList>
    </citation>
    <scope>NUCLEOTIDE SEQUENCE [LARGE SCALE GENOMIC DNA]</scope>
    <source>
        <strain evidence="4">BUPM19</strain>
    </source>
</reference>
<reference evidence="3" key="1">
    <citation type="submission" date="2023-11" db="EMBL/GenBank/DDBJ databases">
        <title>Genome Sequence of Bacillus bingmayongensis stain BUPM19.</title>
        <authorList>
            <person name="Farhat A."/>
        </authorList>
    </citation>
    <scope>NUCLEOTIDE SEQUENCE</scope>
    <source>
        <strain evidence="3">BUPM19</strain>
    </source>
</reference>
<dbReference type="Proteomes" id="UP001291930">
    <property type="component" value="Unassembled WGS sequence"/>
</dbReference>
<dbReference type="EMBL" id="JAXOVW010000374">
    <property type="protein sequence ID" value="MDZ5610911.1"/>
    <property type="molecule type" value="Genomic_DNA"/>
</dbReference>
<organism evidence="3 4">
    <name type="scientific">Bacillus bingmayongensis</name>
    <dbReference type="NCBI Taxonomy" id="1150157"/>
    <lineage>
        <taxon>Bacteria</taxon>
        <taxon>Bacillati</taxon>
        <taxon>Bacillota</taxon>
        <taxon>Bacilli</taxon>
        <taxon>Bacillales</taxon>
        <taxon>Bacillaceae</taxon>
        <taxon>Bacillus</taxon>
    </lineage>
</organism>
<feature type="non-terminal residue" evidence="3">
    <location>
        <position position="84"/>
    </location>
</feature>
<evidence type="ECO:0000313" key="4">
    <source>
        <dbReference type="Proteomes" id="UP001291930"/>
    </source>
</evidence>
<dbReference type="RefSeq" id="WP_374220030.1">
    <property type="nucleotide sequence ID" value="NZ_JAXOVW010000374.1"/>
</dbReference>
<keyword evidence="4" id="KW-1185">Reference proteome</keyword>
<protein>
    <submittedName>
        <fullName evidence="3">Uncharacterized protein</fullName>
    </submittedName>
</protein>
<accession>A0ABU5K5K0</accession>
<comment type="caution">
    <text evidence="3">The sequence shown here is derived from an EMBL/GenBank/DDBJ whole genome shotgun (WGS) entry which is preliminary data.</text>
</comment>
<evidence type="ECO:0000313" key="3">
    <source>
        <dbReference type="EMBL" id="MDZ5610915.1"/>
    </source>
</evidence>